<evidence type="ECO:0000313" key="1">
    <source>
        <dbReference type="EMBL" id="SMH71317.1"/>
    </source>
</evidence>
<proteinExistence type="predicted"/>
<name>A0A2H1FEY9_9ARCH</name>
<organism evidence="1 2">
    <name type="scientific">Candidatus Nitrosotalea okcheonensis</name>
    <dbReference type="NCBI Taxonomy" id="1903276"/>
    <lineage>
        <taxon>Archaea</taxon>
        <taxon>Nitrososphaerota</taxon>
        <taxon>Nitrososphaeria</taxon>
        <taxon>Nitrosotaleales</taxon>
        <taxon>Nitrosotaleaceae</taxon>
        <taxon>Nitrosotalea</taxon>
    </lineage>
</organism>
<reference evidence="2" key="1">
    <citation type="submission" date="2017-03" db="EMBL/GenBank/DDBJ databases">
        <authorList>
            <person name="Herbold C."/>
        </authorList>
    </citation>
    <scope>NUCLEOTIDE SEQUENCE [LARGE SCALE GENOMIC DNA]</scope>
</reference>
<protein>
    <submittedName>
        <fullName evidence="1">Uncharacterized protein</fullName>
    </submittedName>
</protein>
<dbReference type="Proteomes" id="UP000230607">
    <property type="component" value="Chromosome 1"/>
</dbReference>
<dbReference type="AlphaFoldDB" id="A0A2H1FEY9"/>
<dbReference type="RefSeq" id="WP_157927309.1">
    <property type="nucleotide sequence ID" value="NZ_LT841358.1"/>
</dbReference>
<sequence length="263" mass="29464">MKNRLLTICFVLVLLSGGMLPFVVNRISYEAEGMLSNTSQIPLHENYLVLASGNKSQIMTNSTINCEHVFIKSVFVKNQNVSEVIVGWNSLRPSGTIFLFVHDPNGNLKRELFLFSPVNSECSGQEIHTSGNITNVDSVMHNKIHVAVNSTNFKLYLTGEKFGNLTFDLFQMKTWPPNVTYQTITLKQGQREDPFMVSKINNYNVTGLHYLSYPLALLKGIPVTLHPGDSVSNGCNEILTLVTIESDHARFVKKTEPDNRCPI</sequence>
<keyword evidence="2" id="KW-1185">Reference proteome</keyword>
<evidence type="ECO:0000313" key="2">
    <source>
        <dbReference type="Proteomes" id="UP000230607"/>
    </source>
</evidence>
<accession>A0A2H1FEY9</accession>
<gene>
    <name evidence="1" type="ORF">NCS_11124</name>
</gene>
<dbReference type="EMBL" id="LT841358">
    <property type="protein sequence ID" value="SMH71317.1"/>
    <property type="molecule type" value="Genomic_DNA"/>
</dbReference>